<protein>
    <submittedName>
        <fullName evidence="1">Uncharacterized protein</fullName>
    </submittedName>
</protein>
<sequence>MGKLGVELLARRLHHSSGVAIIPDLILLVSFHCNLTQLRPLLRIPPLRTYSSRVRETFDHVSSHGSAKYKVQHISDSLCLLHAVSLKVWRFFDR</sequence>
<evidence type="ECO:0000313" key="1">
    <source>
        <dbReference type="EMBL" id="RAL45501.1"/>
    </source>
</evidence>
<proteinExistence type="predicted"/>
<reference evidence="1 2" key="1">
    <citation type="submission" date="2018-06" db="EMBL/GenBank/DDBJ databases">
        <title>The Genome of Cuscuta australis (Dodder) Provides Insight into the Evolution of Plant Parasitism.</title>
        <authorList>
            <person name="Liu H."/>
        </authorList>
    </citation>
    <scope>NUCLEOTIDE SEQUENCE [LARGE SCALE GENOMIC DNA]</scope>
    <source>
        <strain evidence="2">cv. Yunnan</strain>
        <tissue evidence="1">Vines</tissue>
    </source>
</reference>
<gene>
    <name evidence="1" type="ORF">DM860_014890</name>
</gene>
<organism evidence="1 2">
    <name type="scientific">Cuscuta australis</name>
    <dbReference type="NCBI Taxonomy" id="267555"/>
    <lineage>
        <taxon>Eukaryota</taxon>
        <taxon>Viridiplantae</taxon>
        <taxon>Streptophyta</taxon>
        <taxon>Embryophyta</taxon>
        <taxon>Tracheophyta</taxon>
        <taxon>Spermatophyta</taxon>
        <taxon>Magnoliopsida</taxon>
        <taxon>eudicotyledons</taxon>
        <taxon>Gunneridae</taxon>
        <taxon>Pentapetalae</taxon>
        <taxon>asterids</taxon>
        <taxon>lamiids</taxon>
        <taxon>Solanales</taxon>
        <taxon>Convolvulaceae</taxon>
        <taxon>Cuscuteae</taxon>
        <taxon>Cuscuta</taxon>
        <taxon>Cuscuta subgen. Grammica</taxon>
        <taxon>Cuscuta sect. Cleistogrammica</taxon>
    </lineage>
</organism>
<accession>A0A328DMR7</accession>
<dbReference type="AlphaFoldDB" id="A0A328DMR7"/>
<name>A0A328DMR7_9ASTE</name>
<keyword evidence="2" id="KW-1185">Reference proteome</keyword>
<dbReference type="Proteomes" id="UP000249390">
    <property type="component" value="Unassembled WGS sequence"/>
</dbReference>
<evidence type="ECO:0000313" key="2">
    <source>
        <dbReference type="Proteomes" id="UP000249390"/>
    </source>
</evidence>
<dbReference type="EMBL" id="NQVE01000133">
    <property type="protein sequence ID" value="RAL45501.1"/>
    <property type="molecule type" value="Genomic_DNA"/>
</dbReference>
<comment type="caution">
    <text evidence="1">The sequence shown here is derived from an EMBL/GenBank/DDBJ whole genome shotgun (WGS) entry which is preliminary data.</text>
</comment>